<evidence type="ECO:0000313" key="2">
    <source>
        <dbReference type="EMBL" id="VVC38080.1"/>
    </source>
</evidence>
<dbReference type="EMBL" id="CABPRJ010001462">
    <property type="protein sequence ID" value="VVC38080.1"/>
    <property type="molecule type" value="Genomic_DNA"/>
</dbReference>
<name>A0A5E4N932_9HEMI</name>
<dbReference type="AlphaFoldDB" id="A0A5E4N932"/>
<organism evidence="2 3">
    <name type="scientific">Cinara cedri</name>
    <dbReference type="NCBI Taxonomy" id="506608"/>
    <lineage>
        <taxon>Eukaryota</taxon>
        <taxon>Metazoa</taxon>
        <taxon>Ecdysozoa</taxon>
        <taxon>Arthropoda</taxon>
        <taxon>Hexapoda</taxon>
        <taxon>Insecta</taxon>
        <taxon>Pterygota</taxon>
        <taxon>Neoptera</taxon>
        <taxon>Paraneoptera</taxon>
        <taxon>Hemiptera</taxon>
        <taxon>Sternorrhyncha</taxon>
        <taxon>Aphidomorpha</taxon>
        <taxon>Aphidoidea</taxon>
        <taxon>Aphididae</taxon>
        <taxon>Lachninae</taxon>
        <taxon>Cinara</taxon>
    </lineage>
</organism>
<reference evidence="2 3" key="1">
    <citation type="submission" date="2019-08" db="EMBL/GenBank/DDBJ databases">
        <authorList>
            <person name="Alioto T."/>
            <person name="Alioto T."/>
            <person name="Gomez Garrido J."/>
        </authorList>
    </citation>
    <scope>NUCLEOTIDE SEQUENCE [LARGE SCALE GENOMIC DNA]</scope>
</reference>
<dbReference type="Proteomes" id="UP000325440">
    <property type="component" value="Unassembled WGS sequence"/>
</dbReference>
<protein>
    <submittedName>
        <fullName evidence="2">Uncharacterized protein</fullName>
    </submittedName>
</protein>
<feature type="region of interest" description="Disordered" evidence="1">
    <location>
        <begin position="1"/>
        <end position="38"/>
    </location>
</feature>
<evidence type="ECO:0000256" key="1">
    <source>
        <dbReference type="SAM" id="MobiDB-lite"/>
    </source>
</evidence>
<feature type="compositionally biased region" description="Pro residues" evidence="1">
    <location>
        <begin position="81"/>
        <end position="94"/>
    </location>
</feature>
<proteinExistence type="predicted"/>
<keyword evidence="3" id="KW-1185">Reference proteome</keyword>
<evidence type="ECO:0000313" key="3">
    <source>
        <dbReference type="Proteomes" id="UP000325440"/>
    </source>
</evidence>
<feature type="compositionally biased region" description="Low complexity" evidence="1">
    <location>
        <begin position="11"/>
        <end position="24"/>
    </location>
</feature>
<gene>
    <name evidence="2" type="ORF">CINCED_3A015299</name>
</gene>
<feature type="region of interest" description="Disordered" evidence="1">
    <location>
        <begin position="54"/>
        <end position="95"/>
    </location>
</feature>
<accession>A0A5E4N932</accession>
<sequence>MRRAASGRGGYPPYRRGTATATMRRAVRARGTRSVAGSARPGVYERYRFCGFPPFPRRRAAARRPPLPAEPVGDDDNNDNYPPPSRRTQPPAPVAPAAATVVRCCNYAAAAAAAVPSDESAAVRGIRSTFRSLTYRTEPAS</sequence>